<evidence type="ECO:0000256" key="3">
    <source>
        <dbReference type="ARBA" id="ARBA00012438"/>
    </source>
</evidence>
<keyword evidence="8" id="KW-0067">ATP-binding</keyword>
<comment type="catalytic activity">
    <reaction evidence="1">
        <text>ATP + protein L-histidine = ADP + protein N-phospho-L-histidine.</text>
        <dbReference type="EC" id="2.7.13.3"/>
    </reaction>
</comment>
<dbReference type="Pfam" id="PF00512">
    <property type="entry name" value="HisKA"/>
    <property type="match status" value="1"/>
</dbReference>
<dbReference type="Gene3D" id="3.30.450.40">
    <property type="match status" value="3"/>
</dbReference>
<keyword evidence="4" id="KW-0597">Phosphoprotein</keyword>
<dbReference type="RefSeq" id="WP_330930415.1">
    <property type="nucleotide sequence ID" value="NZ_CP119075.1"/>
</dbReference>
<sequence>MLLPRLRIDGFQFRVAAAMGGMVVVGCLAMAMLNRHSEERIGRTFAETLVEQELQQTVREARELTDRVIRFREAMAALSADEAVGESTPRDMMLALAPRFLVEPSLSQVGYTVSTSGDYAFLHRGADDRVMLRSYETAADGTVRIFEAAVNTSGRLTAETLARGGEFDARERPIYQEAIKMERAGWIDSDGSAGDEEATASFGVPLAAPLRDSTGAVIGVVDVSLDPAALAAFGREMQRDILGHMFVIEERTDGSWRVIAHAENLAVAGARRGDLDVDSIVAGMSETKEGNFDASETIEGSVSLLALGDEDYLVSSRLHGGPQQPRWLVVAAMPMTAVRHGLGFEPRRTWIALSLVALGGLVVSWVVSVRLTRPLRRLTREVANLEGDEGEVFASTGAPVEIASLAQQFTAMARRVRGRKVALREAQRESGQRADRIRRANTAMIRGAELVARTGGEATAIFREFTRDCCDAMEVSTAAVWSFDGVTQQFRLVVGYNREEKQYFELPDFGSEAFPEYTEAMRRDGRVIVEDTRTDPRTLSLHRDRVPLTTRLALLDVGVFAAGKLNGFFSFQMIEPKRRWTTEDEILAGGMADIVALQREREARFQAEIKLHDQTRRLARQGRSIARIAEELGRSDEVERWFRPVTKLCAEALEAEFAVLRLVGTRDEGDGFERVAVYLARKNKHAPGVALRGDPSLNLIRRLRHERTIVVPDTTRDEDYRNYLNGNIDELPALTLLNTAIVSRDRIVGMLEVQESDLARNWTEDDRLFLAAVADVISLQLETIARRQAEAQMMERSQRLHRFNTALRGLATNPLIKENPDIALRELTKICAQALDVERSSVWLFREDPERIDLHNLFVRGEDRHEFVGSILREGHEPYFEALETERVLSLPHARTDARAEVFTASYFKPHDIWSLLDAPVRMRDRVVAVICVEAVGAPRTWSEDEQIFLGALTDLVSSILEAQSRNLIEMEIEASQERVRLLIQNAPLAAIDWDRKGCIRAWNPAAVRIFGYSEAEVVGKQGWFMVTERNRAFVRRTMKETLNMARARLDRLECRTKDGRTIYCNWHNTAIKDADQRINGVISLIEDVTEQVRAEQALDRSRERLRLFVEGAPLGVVDWDRSIKIIGWNRAAEQMFGYSQEEAAELPGHLLVPERDRTRMRRIWRDLARNRIGHVPQVVNLTRDGREIVCDWYSTVLRDDRGRMIGVISIIEDVTQRVTAEREIRALNAGLERRVAERTKELLQANDRLREVDRLKTEFLATMSHELRTPLNSIIGFSTILKEGMAGPLNAEQSAQIKRVHASGKHLLTLINDLLDLSKIEAGRMRLNIETFDPGEVLQELADTLQPMVMVKNLAFVVVNDVSDLRIISDRGRIYQVLVNLANNAVKFTESGQVTVRLGVEGEGVKFEVRDTGPGIPMDKRDRLFEAFRQVDGSAQRRFEGTGLGLYLSRKLVTMLGGRIGVDSETGQGSNFYFWIPQHLPESYGESTPPILPS</sequence>
<evidence type="ECO:0000256" key="5">
    <source>
        <dbReference type="ARBA" id="ARBA00022679"/>
    </source>
</evidence>
<reference evidence="17" key="1">
    <citation type="submission" date="2023-03" db="EMBL/GenBank/DDBJ databases">
        <title>Lomoglobus Profundus gen. nov., sp. nov., a novel member of the phylum Verrucomicrobia, isolated from deep-marine sediment of South China Sea.</title>
        <authorList>
            <person name="Ahmad T."/>
            <person name="Ishaq S.E."/>
            <person name="Wang F."/>
        </authorList>
    </citation>
    <scope>NUCLEOTIDE SEQUENCE</scope>
    <source>
        <strain evidence="17">LMO-M01</strain>
    </source>
</reference>
<dbReference type="Gene3D" id="6.10.340.10">
    <property type="match status" value="1"/>
</dbReference>
<comment type="subcellular location">
    <subcellularLocation>
        <location evidence="2">Membrane</location>
    </subcellularLocation>
</comment>
<dbReference type="InterPro" id="IPR036890">
    <property type="entry name" value="HATPase_C_sf"/>
</dbReference>
<evidence type="ECO:0000259" key="15">
    <source>
        <dbReference type="PROSITE" id="PS50113"/>
    </source>
</evidence>
<dbReference type="InterPro" id="IPR029016">
    <property type="entry name" value="GAF-like_dom_sf"/>
</dbReference>
<dbReference type="PANTHER" id="PTHR43047:SF64">
    <property type="entry name" value="HISTIDINE KINASE CONTAINING CHEY-HOMOLOGOUS RECEIVER DOMAIN AND PAS DOMAIN-RELATED"/>
    <property type="match status" value="1"/>
</dbReference>
<dbReference type="InterPro" id="IPR001610">
    <property type="entry name" value="PAC"/>
</dbReference>
<dbReference type="Gene3D" id="3.30.450.20">
    <property type="entry name" value="PAS domain"/>
    <property type="match status" value="2"/>
</dbReference>
<feature type="transmembrane region" description="Helical" evidence="12">
    <location>
        <begin position="349"/>
        <end position="367"/>
    </location>
</feature>
<dbReference type="GO" id="GO:0016020">
    <property type="term" value="C:membrane"/>
    <property type="evidence" value="ECO:0007669"/>
    <property type="project" value="UniProtKB-SubCell"/>
</dbReference>
<evidence type="ECO:0000256" key="7">
    <source>
        <dbReference type="ARBA" id="ARBA00022777"/>
    </source>
</evidence>
<evidence type="ECO:0000256" key="10">
    <source>
        <dbReference type="ARBA" id="ARBA00023136"/>
    </source>
</evidence>
<keyword evidence="6" id="KW-0547">Nucleotide-binding</keyword>
<dbReference type="InterPro" id="IPR003594">
    <property type="entry name" value="HATPase_dom"/>
</dbReference>
<dbReference type="EMBL" id="CP119075">
    <property type="protein sequence ID" value="WED66378.1"/>
    <property type="molecule type" value="Genomic_DNA"/>
</dbReference>
<gene>
    <name evidence="17" type="ORF">PXH66_05895</name>
</gene>
<dbReference type="InterPro" id="IPR035965">
    <property type="entry name" value="PAS-like_dom_sf"/>
</dbReference>
<dbReference type="SUPFAM" id="SSF55785">
    <property type="entry name" value="PYP-like sensor domain (PAS domain)"/>
    <property type="match status" value="2"/>
</dbReference>
<dbReference type="PROSITE" id="PS50112">
    <property type="entry name" value="PAS"/>
    <property type="match status" value="2"/>
</dbReference>
<evidence type="ECO:0000256" key="1">
    <source>
        <dbReference type="ARBA" id="ARBA00000085"/>
    </source>
</evidence>
<dbReference type="SUPFAM" id="SSF55874">
    <property type="entry name" value="ATPase domain of HSP90 chaperone/DNA topoisomerase II/histidine kinase"/>
    <property type="match status" value="1"/>
</dbReference>
<evidence type="ECO:0000259" key="14">
    <source>
        <dbReference type="PROSITE" id="PS50112"/>
    </source>
</evidence>
<evidence type="ECO:0000256" key="8">
    <source>
        <dbReference type="ARBA" id="ARBA00022840"/>
    </source>
</evidence>
<dbReference type="EC" id="2.7.13.3" evidence="3"/>
<dbReference type="InterPro" id="IPR003660">
    <property type="entry name" value="HAMP_dom"/>
</dbReference>
<evidence type="ECO:0000256" key="12">
    <source>
        <dbReference type="SAM" id="Phobius"/>
    </source>
</evidence>
<dbReference type="PROSITE" id="PS50885">
    <property type="entry name" value="HAMP"/>
    <property type="match status" value="1"/>
</dbReference>
<dbReference type="SMART" id="SM00065">
    <property type="entry name" value="GAF"/>
    <property type="match status" value="2"/>
</dbReference>
<feature type="domain" description="HAMP" evidence="16">
    <location>
        <begin position="369"/>
        <end position="421"/>
    </location>
</feature>
<dbReference type="InterPro" id="IPR036097">
    <property type="entry name" value="HisK_dim/P_sf"/>
</dbReference>
<dbReference type="SUPFAM" id="SSF55781">
    <property type="entry name" value="GAF domain-like"/>
    <property type="match status" value="3"/>
</dbReference>
<name>A0AAF0CQV6_9BACT</name>
<keyword evidence="7" id="KW-0418">Kinase</keyword>
<dbReference type="GO" id="GO:0000155">
    <property type="term" value="F:phosphorelay sensor kinase activity"/>
    <property type="evidence" value="ECO:0007669"/>
    <property type="project" value="InterPro"/>
</dbReference>
<evidence type="ECO:0000313" key="18">
    <source>
        <dbReference type="Proteomes" id="UP001218638"/>
    </source>
</evidence>
<keyword evidence="12" id="KW-1133">Transmembrane helix</keyword>
<dbReference type="CDD" id="cd16922">
    <property type="entry name" value="HATPase_EvgS-ArcB-TorS-like"/>
    <property type="match status" value="1"/>
</dbReference>
<evidence type="ECO:0000256" key="4">
    <source>
        <dbReference type="ARBA" id="ARBA00022553"/>
    </source>
</evidence>
<evidence type="ECO:0000256" key="2">
    <source>
        <dbReference type="ARBA" id="ARBA00004370"/>
    </source>
</evidence>
<dbReference type="InterPro" id="IPR000014">
    <property type="entry name" value="PAS"/>
</dbReference>
<dbReference type="Pfam" id="PF01590">
    <property type="entry name" value="GAF"/>
    <property type="match status" value="2"/>
</dbReference>
<dbReference type="Pfam" id="PF00989">
    <property type="entry name" value="PAS"/>
    <property type="match status" value="2"/>
</dbReference>
<dbReference type="Gene3D" id="3.30.565.10">
    <property type="entry name" value="Histidine kinase-like ATPase, C-terminal domain"/>
    <property type="match status" value="1"/>
</dbReference>
<feature type="domain" description="PAC" evidence="15">
    <location>
        <begin position="1044"/>
        <end position="1101"/>
    </location>
</feature>
<dbReference type="NCBIfam" id="TIGR00229">
    <property type="entry name" value="sensory_box"/>
    <property type="match status" value="2"/>
</dbReference>
<dbReference type="InterPro" id="IPR004358">
    <property type="entry name" value="Sig_transdc_His_kin-like_C"/>
</dbReference>
<dbReference type="Gene3D" id="1.10.287.130">
    <property type="match status" value="1"/>
</dbReference>
<evidence type="ECO:0000256" key="9">
    <source>
        <dbReference type="ARBA" id="ARBA00023012"/>
    </source>
</evidence>
<organism evidence="17 18">
    <name type="scientific">Synoicihabitans lomoniglobus</name>
    <dbReference type="NCBI Taxonomy" id="2909285"/>
    <lineage>
        <taxon>Bacteria</taxon>
        <taxon>Pseudomonadati</taxon>
        <taxon>Verrucomicrobiota</taxon>
        <taxon>Opitutia</taxon>
        <taxon>Opitutales</taxon>
        <taxon>Opitutaceae</taxon>
        <taxon>Synoicihabitans</taxon>
    </lineage>
</organism>
<dbReference type="GO" id="GO:0005524">
    <property type="term" value="F:ATP binding"/>
    <property type="evidence" value="ECO:0007669"/>
    <property type="project" value="UniProtKB-KW"/>
</dbReference>
<dbReference type="InterPro" id="IPR005467">
    <property type="entry name" value="His_kinase_dom"/>
</dbReference>
<dbReference type="PROSITE" id="PS50113">
    <property type="entry name" value="PAC"/>
    <property type="match status" value="2"/>
</dbReference>
<dbReference type="InterPro" id="IPR013767">
    <property type="entry name" value="PAS_fold"/>
</dbReference>
<evidence type="ECO:0000259" key="13">
    <source>
        <dbReference type="PROSITE" id="PS50109"/>
    </source>
</evidence>
<accession>A0AAF0CQV6</accession>
<dbReference type="CDD" id="cd00082">
    <property type="entry name" value="HisKA"/>
    <property type="match status" value="1"/>
</dbReference>
<dbReference type="GO" id="GO:0006355">
    <property type="term" value="P:regulation of DNA-templated transcription"/>
    <property type="evidence" value="ECO:0007669"/>
    <property type="project" value="InterPro"/>
</dbReference>
<dbReference type="SUPFAM" id="SSF47384">
    <property type="entry name" value="Homodimeric domain of signal transducing histidine kinase"/>
    <property type="match status" value="1"/>
</dbReference>
<dbReference type="InterPro" id="IPR003018">
    <property type="entry name" value="GAF"/>
</dbReference>
<feature type="domain" description="Histidine kinase" evidence="13">
    <location>
        <begin position="1263"/>
        <end position="1481"/>
    </location>
</feature>
<dbReference type="PROSITE" id="PS51257">
    <property type="entry name" value="PROKAR_LIPOPROTEIN"/>
    <property type="match status" value="1"/>
</dbReference>
<evidence type="ECO:0000256" key="11">
    <source>
        <dbReference type="ARBA" id="ARBA00023306"/>
    </source>
</evidence>
<keyword evidence="18" id="KW-1185">Reference proteome</keyword>
<keyword evidence="12" id="KW-0812">Transmembrane</keyword>
<evidence type="ECO:0000256" key="6">
    <source>
        <dbReference type="ARBA" id="ARBA00022741"/>
    </source>
</evidence>
<dbReference type="FunFam" id="3.30.565.10:FF:000010">
    <property type="entry name" value="Sensor histidine kinase RcsC"/>
    <property type="match status" value="1"/>
</dbReference>
<dbReference type="PROSITE" id="PS50109">
    <property type="entry name" value="HIS_KIN"/>
    <property type="match status" value="1"/>
</dbReference>
<protein>
    <recommendedName>
        <fullName evidence="3">histidine kinase</fullName>
        <ecNumber evidence="3">2.7.13.3</ecNumber>
    </recommendedName>
</protein>
<dbReference type="SMART" id="SM00388">
    <property type="entry name" value="HisKA"/>
    <property type="match status" value="1"/>
</dbReference>
<dbReference type="InterPro" id="IPR000700">
    <property type="entry name" value="PAS-assoc_C"/>
</dbReference>
<evidence type="ECO:0000313" key="17">
    <source>
        <dbReference type="EMBL" id="WED66378.1"/>
    </source>
</evidence>
<proteinExistence type="predicted"/>
<dbReference type="SMART" id="SM00091">
    <property type="entry name" value="PAS"/>
    <property type="match status" value="2"/>
</dbReference>
<feature type="domain" description="PAS" evidence="14">
    <location>
        <begin position="976"/>
        <end position="1046"/>
    </location>
</feature>
<dbReference type="Pfam" id="PF02518">
    <property type="entry name" value="HATPase_c"/>
    <property type="match status" value="1"/>
</dbReference>
<keyword evidence="5" id="KW-0808">Transferase</keyword>
<dbReference type="FunFam" id="1.10.287.130:FF:000038">
    <property type="entry name" value="Sensory transduction histidine kinase"/>
    <property type="match status" value="1"/>
</dbReference>
<dbReference type="KEGG" id="slom:PXH66_05895"/>
<dbReference type="CDD" id="cd00130">
    <property type="entry name" value="PAS"/>
    <property type="match status" value="2"/>
</dbReference>
<feature type="domain" description="PAC" evidence="15">
    <location>
        <begin position="1175"/>
        <end position="1227"/>
    </location>
</feature>
<keyword evidence="10 12" id="KW-0472">Membrane</keyword>
<dbReference type="PRINTS" id="PR00344">
    <property type="entry name" value="BCTRLSENSOR"/>
</dbReference>
<dbReference type="SMART" id="SM00086">
    <property type="entry name" value="PAC"/>
    <property type="match status" value="2"/>
</dbReference>
<evidence type="ECO:0000259" key="16">
    <source>
        <dbReference type="PROSITE" id="PS50885"/>
    </source>
</evidence>
<dbReference type="Proteomes" id="UP001218638">
    <property type="component" value="Chromosome"/>
</dbReference>
<dbReference type="PANTHER" id="PTHR43047">
    <property type="entry name" value="TWO-COMPONENT HISTIDINE PROTEIN KINASE"/>
    <property type="match status" value="1"/>
</dbReference>
<keyword evidence="9" id="KW-0902">Two-component regulatory system</keyword>
<feature type="domain" description="PAS" evidence="14">
    <location>
        <begin position="1102"/>
        <end position="1172"/>
    </location>
</feature>
<feature type="transmembrane region" description="Helical" evidence="12">
    <location>
        <begin position="12"/>
        <end position="33"/>
    </location>
</feature>
<keyword evidence="11" id="KW-0131">Cell cycle</keyword>
<dbReference type="SMART" id="SM00387">
    <property type="entry name" value="HATPase_c"/>
    <property type="match status" value="1"/>
</dbReference>
<dbReference type="InterPro" id="IPR003661">
    <property type="entry name" value="HisK_dim/P_dom"/>
</dbReference>